<reference evidence="9 10" key="1">
    <citation type="submission" date="2018-06" db="EMBL/GenBank/DDBJ databases">
        <title>Spongiibacterium sp. HME9304 Genome sequencing and assembly.</title>
        <authorList>
            <person name="Kang H."/>
            <person name="Kim H."/>
            <person name="Joh K."/>
        </authorList>
    </citation>
    <scope>NUCLEOTIDE SEQUENCE [LARGE SCALE GENOMIC DNA]</scope>
    <source>
        <strain evidence="9 10">HME9304</strain>
    </source>
</reference>
<dbReference type="PANTHER" id="PTHR43226:SF4">
    <property type="entry name" value="XAA-PRO AMINOPEPTIDASE 3"/>
    <property type="match status" value="1"/>
</dbReference>
<dbReference type="SUPFAM" id="SSF53092">
    <property type="entry name" value="Creatinase/prolidase N-terminal domain"/>
    <property type="match status" value="1"/>
</dbReference>
<gene>
    <name evidence="9" type="primary">pepP</name>
    <name evidence="9" type="ORF">HME9304_01627</name>
</gene>
<sequence length="449" mass="52118">MNLSSVSQLTTFEEIDFSLMKYRQIDSKLFIKNRKKFMAHMKPKSIAVFNSNDVYPVSADSTMPFEQHRDIFYLSGADQEETILLLFPNAMDKKHKEVLFVRETNAHIAVWEGEKLTKEKATEVSGIETIYWLSDFDKTFFDLMTEAETIYFNTNEHYRQAVETQTREDRFIEKCKKDFPAHQWAKSNPILQKIRGVKEPEEIELLQQACDITEKGFRRILQFTKPGVWEYEMEAEFLHEFIRNRSKGFAYTPIIASGNNANVLHYIENNQQVKDGDLILMDVGAEYANYSSDMTRTIPANGKFTDRQKQVYNAVLRVKNEATKLLVPGSIWAEYHKEVGKIMTSELLGLGLLNKADVQNEDKDWPAYKKYFMHGTSHHIGLNTHDYGELKTPMKPNMVFTVEPGIYIPDEQMGIRIEDDVVIRETGEPFNLMQNIPIEIEEIEELMLG</sequence>
<dbReference type="InterPro" id="IPR007865">
    <property type="entry name" value="Aminopep_P_N"/>
</dbReference>
<keyword evidence="10" id="KW-1185">Reference proteome</keyword>
<dbReference type="Pfam" id="PF05195">
    <property type="entry name" value="AMP_N"/>
    <property type="match status" value="1"/>
</dbReference>
<organism evidence="9 10">
    <name type="scientific">Flagellimonas maritima</name>
    <dbReference type="NCBI Taxonomy" id="1383885"/>
    <lineage>
        <taxon>Bacteria</taxon>
        <taxon>Pseudomonadati</taxon>
        <taxon>Bacteroidota</taxon>
        <taxon>Flavobacteriia</taxon>
        <taxon>Flavobacteriales</taxon>
        <taxon>Flavobacteriaceae</taxon>
        <taxon>Flagellimonas</taxon>
    </lineage>
</organism>
<comment type="cofactor">
    <cofactor evidence="2">
        <name>Mn(2+)</name>
        <dbReference type="ChEBI" id="CHEBI:29035"/>
    </cofactor>
</comment>
<name>A0A2Z4LSR4_9FLAO</name>
<protein>
    <recommendedName>
        <fullName evidence="4">Xaa-Pro aminopeptidase</fullName>
        <ecNumber evidence="4">3.4.11.9</ecNumber>
    </recommendedName>
</protein>
<evidence type="ECO:0000256" key="1">
    <source>
        <dbReference type="ARBA" id="ARBA00001424"/>
    </source>
</evidence>
<evidence type="ECO:0000256" key="7">
    <source>
        <dbReference type="ARBA" id="ARBA00023211"/>
    </source>
</evidence>
<evidence type="ECO:0000256" key="3">
    <source>
        <dbReference type="ARBA" id="ARBA00008766"/>
    </source>
</evidence>
<dbReference type="KEGG" id="spon:HME9304_01627"/>
<evidence type="ECO:0000256" key="6">
    <source>
        <dbReference type="ARBA" id="ARBA00022801"/>
    </source>
</evidence>
<dbReference type="InterPro" id="IPR036005">
    <property type="entry name" value="Creatinase/aminopeptidase-like"/>
</dbReference>
<dbReference type="GO" id="GO:0070006">
    <property type="term" value="F:metalloaminopeptidase activity"/>
    <property type="evidence" value="ECO:0007669"/>
    <property type="project" value="InterPro"/>
</dbReference>
<dbReference type="Pfam" id="PF00557">
    <property type="entry name" value="Peptidase_M24"/>
    <property type="match status" value="1"/>
</dbReference>
<evidence type="ECO:0000256" key="2">
    <source>
        <dbReference type="ARBA" id="ARBA00001936"/>
    </source>
</evidence>
<dbReference type="AlphaFoldDB" id="A0A2Z4LSR4"/>
<proteinExistence type="inferred from homology"/>
<evidence type="ECO:0000256" key="5">
    <source>
        <dbReference type="ARBA" id="ARBA00022723"/>
    </source>
</evidence>
<dbReference type="Proteomes" id="UP000248536">
    <property type="component" value="Chromosome"/>
</dbReference>
<dbReference type="CDD" id="cd01087">
    <property type="entry name" value="Prolidase"/>
    <property type="match status" value="1"/>
</dbReference>
<dbReference type="Gene3D" id="3.90.230.10">
    <property type="entry name" value="Creatinase/methionine aminopeptidase superfamily"/>
    <property type="match status" value="1"/>
</dbReference>
<dbReference type="PANTHER" id="PTHR43226">
    <property type="entry name" value="XAA-PRO AMINOPEPTIDASE 3"/>
    <property type="match status" value="1"/>
</dbReference>
<dbReference type="Gene3D" id="3.40.350.10">
    <property type="entry name" value="Creatinase/prolidase N-terminal domain"/>
    <property type="match status" value="1"/>
</dbReference>
<evidence type="ECO:0000313" key="9">
    <source>
        <dbReference type="EMBL" id="AWX44624.1"/>
    </source>
</evidence>
<accession>A0A2Z4LSR4</accession>
<dbReference type="InterPro" id="IPR000994">
    <property type="entry name" value="Pept_M24"/>
</dbReference>
<feature type="domain" description="Aminopeptidase P N-terminal" evidence="8">
    <location>
        <begin position="25"/>
        <end position="161"/>
    </location>
</feature>
<dbReference type="SMART" id="SM01011">
    <property type="entry name" value="AMP_N"/>
    <property type="match status" value="1"/>
</dbReference>
<dbReference type="InterPro" id="IPR052433">
    <property type="entry name" value="X-Pro_dipept-like"/>
</dbReference>
<keyword evidence="6 9" id="KW-0378">Hydrolase</keyword>
<dbReference type="GO" id="GO:0006508">
    <property type="term" value="P:proteolysis"/>
    <property type="evidence" value="ECO:0007669"/>
    <property type="project" value="TreeGrafter"/>
</dbReference>
<keyword evidence="9" id="KW-0031">Aminopeptidase</keyword>
<dbReference type="EC" id="3.4.11.9" evidence="4"/>
<keyword evidence="7" id="KW-0464">Manganese</keyword>
<keyword evidence="9" id="KW-0645">Protease</keyword>
<dbReference type="EMBL" id="CP030104">
    <property type="protein sequence ID" value="AWX44624.1"/>
    <property type="molecule type" value="Genomic_DNA"/>
</dbReference>
<comment type="catalytic activity">
    <reaction evidence="1">
        <text>Release of any N-terminal amino acid, including proline, that is linked to proline, even from a dipeptide or tripeptide.</text>
        <dbReference type="EC" id="3.4.11.9"/>
    </reaction>
</comment>
<evidence type="ECO:0000256" key="4">
    <source>
        <dbReference type="ARBA" id="ARBA00012574"/>
    </source>
</evidence>
<keyword evidence="5" id="KW-0479">Metal-binding</keyword>
<dbReference type="GO" id="GO:0030145">
    <property type="term" value="F:manganese ion binding"/>
    <property type="evidence" value="ECO:0007669"/>
    <property type="project" value="InterPro"/>
</dbReference>
<comment type="similarity">
    <text evidence="3">Belongs to the peptidase M24B family.</text>
</comment>
<dbReference type="InterPro" id="IPR029149">
    <property type="entry name" value="Creatin/AminoP/Spt16_N"/>
</dbReference>
<evidence type="ECO:0000313" key="10">
    <source>
        <dbReference type="Proteomes" id="UP000248536"/>
    </source>
</evidence>
<dbReference type="SUPFAM" id="SSF55920">
    <property type="entry name" value="Creatinase/aminopeptidase"/>
    <property type="match status" value="1"/>
</dbReference>
<evidence type="ECO:0000259" key="8">
    <source>
        <dbReference type="SMART" id="SM01011"/>
    </source>
</evidence>